<feature type="region of interest" description="Disordered" evidence="1">
    <location>
        <begin position="520"/>
        <end position="554"/>
    </location>
</feature>
<feature type="transmembrane region" description="Helical" evidence="2">
    <location>
        <begin position="6"/>
        <end position="24"/>
    </location>
</feature>
<feature type="transmembrane region" description="Helical" evidence="2">
    <location>
        <begin position="45"/>
        <end position="65"/>
    </location>
</feature>
<feature type="region of interest" description="Disordered" evidence="1">
    <location>
        <begin position="571"/>
        <end position="626"/>
    </location>
</feature>
<evidence type="ECO:0000313" key="4">
    <source>
        <dbReference type="EMBL" id="ABM97177.1"/>
    </source>
</evidence>
<organism evidence="4 5">
    <name type="scientific">Methylibium petroleiphilum (strain ATCC BAA-1232 / LMG 22953 / PM1)</name>
    <dbReference type="NCBI Taxonomy" id="420662"/>
    <lineage>
        <taxon>Bacteria</taxon>
        <taxon>Pseudomonadati</taxon>
        <taxon>Pseudomonadota</taxon>
        <taxon>Betaproteobacteria</taxon>
        <taxon>Burkholderiales</taxon>
        <taxon>Sphaerotilaceae</taxon>
        <taxon>Methylibium</taxon>
    </lineage>
</organism>
<name>A2SNN8_METPP</name>
<gene>
    <name evidence="4" type="ordered locus">Mpe_B0402</name>
</gene>
<dbReference type="Pfam" id="PF18019">
    <property type="entry name" value="Cas3_HD"/>
    <property type="match status" value="1"/>
</dbReference>
<dbReference type="Proteomes" id="UP000000366">
    <property type="component" value="Plasmid RPME01"/>
</dbReference>
<dbReference type="AlphaFoldDB" id="A2SNN8"/>
<keyword evidence="5" id="KW-1185">Reference proteome</keyword>
<keyword evidence="2" id="KW-0472">Membrane</keyword>
<evidence type="ECO:0000256" key="2">
    <source>
        <dbReference type="SAM" id="Phobius"/>
    </source>
</evidence>
<dbReference type="HOGENOM" id="CLU_337984_0_0_4"/>
<keyword evidence="2" id="KW-1133">Transmembrane helix</keyword>
<dbReference type="SUPFAM" id="SSF109604">
    <property type="entry name" value="HD-domain/PDEase-like"/>
    <property type="match status" value="1"/>
</dbReference>
<protein>
    <recommendedName>
        <fullName evidence="3">HD Cas3-type domain-containing protein</fullName>
    </recommendedName>
</protein>
<feature type="compositionally biased region" description="Pro residues" evidence="1">
    <location>
        <begin position="571"/>
        <end position="591"/>
    </location>
</feature>
<dbReference type="EMBL" id="CP000556">
    <property type="protein sequence ID" value="ABM97177.1"/>
    <property type="molecule type" value="Genomic_DNA"/>
</dbReference>
<proteinExistence type="predicted"/>
<evidence type="ECO:0000259" key="3">
    <source>
        <dbReference type="Pfam" id="PF18019"/>
    </source>
</evidence>
<reference evidence="4 5" key="1">
    <citation type="journal article" date="2007" name="J. Bacteriol.">
        <title>Whole-genome analysis of the methyl tert-butyl ether-degrading beta-proteobacterium Methylibium petroleiphilum PM1.</title>
        <authorList>
            <person name="Kane S.R."/>
            <person name="Chakicherla A.Y."/>
            <person name="Chain P.S.G."/>
            <person name="Schmidt R."/>
            <person name="Shin M.W."/>
            <person name="Legler T.C."/>
            <person name="Scow K.M."/>
            <person name="Larimer F.W."/>
            <person name="Lucas S.M."/>
            <person name="Richardson P.M."/>
            <person name="Hristova K.R."/>
        </authorList>
    </citation>
    <scope>NUCLEOTIDE SEQUENCE [LARGE SCALE GENOMIC DNA]</scope>
    <source>
        <strain evidence="5">ATCC BAA-1232 / LMG 22953 / PM1</strain>
        <plasmid evidence="4 5">RPME01</plasmid>
    </source>
</reference>
<dbReference type="RefSeq" id="WP_011831765.1">
    <property type="nucleotide sequence ID" value="NC_008826.1"/>
</dbReference>
<feature type="compositionally biased region" description="Low complexity" evidence="1">
    <location>
        <begin position="528"/>
        <end position="554"/>
    </location>
</feature>
<evidence type="ECO:0000313" key="5">
    <source>
        <dbReference type="Proteomes" id="UP000000366"/>
    </source>
</evidence>
<dbReference type="KEGG" id="mpt:Mpe_B0402"/>
<keyword evidence="4" id="KW-0614">Plasmid</keyword>
<dbReference type="eggNOG" id="ENOG502Z94F">
    <property type="taxonomic scope" value="Bacteria"/>
</dbReference>
<accession>A2SNN8</accession>
<dbReference type="Gene3D" id="1.10.3210.10">
    <property type="entry name" value="Hypothetical protein af1432"/>
    <property type="match status" value="1"/>
</dbReference>
<geneLocation type="plasmid" evidence="4 5">
    <name>RPME01</name>
</geneLocation>
<dbReference type="InterPro" id="IPR006483">
    <property type="entry name" value="CRISPR-assoc_Cas3_HD"/>
</dbReference>
<evidence type="ECO:0000256" key="1">
    <source>
        <dbReference type="SAM" id="MobiDB-lite"/>
    </source>
</evidence>
<keyword evidence="2" id="KW-0812">Transmembrane</keyword>
<feature type="domain" description="HD Cas3-type" evidence="3">
    <location>
        <begin position="156"/>
        <end position="287"/>
    </location>
</feature>
<sequence length="822" mass="88648">MRKNNPILSSALIVFSFWWCFFTLRDFSMSPLEVIRNWAYIGYSMRLWMIGLVAGIGAGAWYIWFKRTKVEEALKGVKARGMVSTLGSVPSPSIAPPRAPSAKTRLPLNSPLVVQWMNRAKEEHPEHLALFLAVWDVYSIHRSWPASHRPGGHGDRRLWQHCLGVVETALTLAPNWKYDGVYVKSRGRKPRRIISPSRPDFEFDPNDPLIPILALAHDIGKLEAYKLQPDGSVVTSETGSTQDHDDIGVHHDALGARILARLPEFWGLPAAERRILNLVIAHYHHPSAFPVDKDGLSVDDRTTALLEFLILSDKRTGMEEAGLTQDDVDNEITEDESADLYRAFVEIVTEHGRINGIHGDSKADKHFMIGSKHDGLIVVQELPLRNLLLAKLGQAIGNGDAKYRITRNLLAILIEKGLLYTKDKGADLTRYAPMWEISQRRTKDGGFICTWKPVIIFKPTPTTRELDVLVSLQEKKARLRIDKPLFTHNPNIRDHQALRAMLRATWGDEVADSYKFNKAGQEEEGADSAEALPAAAPAPAAQAPEPQAAPTAAAVAATAAPTTVAVPPAAPVPAAAPQPAEPALAPAPAPEADPSSAVADTSPPFDVDASDLPTATGEPDVLEAEGSDDVRQAADDAVGSADDLFDGFGAEAAELAPAVAPPPAVPSRDLGMSPRDAQMLASLRGAESPTSLVPAVEGVAIRDEDAQRGRDLGRSAKDKDALKLLRSGATGAAAIAPPPRKGRGADMPTLAQLQAMVASGRIPVAGVHEGHHMILRRDLERAVPQKGIFGHLKDTLQLPVHSSGDTGVDFIGIPVVSAPAGA</sequence>